<feature type="compositionally biased region" description="Polar residues" evidence="8">
    <location>
        <begin position="291"/>
        <end position="300"/>
    </location>
</feature>
<dbReference type="PANTHER" id="PTHR24388">
    <property type="entry name" value="ZINC FINGER PROTEIN"/>
    <property type="match status" value="1"/>
</dbReference>
<dbReference type="Pfam" id="PF24537">
    <property type="entry name" value="zf-C2H2_fungi"/>
    <property type="match status" value="1"/>
</dbReference>
<dbReference type="PROSITE" id="PS00028">
    <property type="entry name" value="ZINC_FINGER_C2H2_1"/>
    <property type="match status" value="1"/>
</dbReference>
<feature type="compositionally biased region" description="Basic and acidic residues" evidence="8">
    <location>
        <begin position="658"/>
        <end position="669"/>
    </location>
</feature>
<evidence type="ECO:0000256" key="7">
    <source>
        <dbReference type="PROSITE-ProRule" id="PRU00042"/>
    </source>
</evidence>
<dbReference type="InterPro" id="IPR050527">
    <property type="entry name" value="Snail/Krueppel_Znf"/>
</dbReference>
<dbReference type="PROSITE" id="PS50157">
    <property type="entry name" value="ZINC_FINGER_C2H2_2"/>
    <property type="match status" value="1"/>
</dbReference>
<evidence type="ECO:0000259" key="9">
    <source>
        <dbReference type="PROSITE" id="PS50157"/>
    </source>
</evidence>
<name>A0A9W9JTL5_9EURO</name>
<dbReference type="GO" id="GO:0000981">
    <property type="term" value="F:DNA-binding transcription factor activity, RNA polymerase II-specific"/>
    <property type="evidence" value="ECO:0007669"/>
    <property type="project" value="TreeGrafter"/>
</dbReference>
<dbReference type="SUPFAM" id="SSF57667">
    <property type="entry name" value="beta-beta-alpha zinc fingers"/>
    <property type="match status" value="1"/>
</dbReference>
<keyword evidence="5" id="KW-0862">Zinc</keyword>
<reference evidence="10" key="2">
    <citation type="journal article" date="2023" name="IMA Fungus">
        <title>Comparative genomic study of the Penicillium genus elucidates a diverse pangenome and 15 lateral gene transfer events.</title>
        <authorList>
            <person name="Petersen C."/>
            <person name="Sorensen T."/>
            <person name="Nielsen M.R."/>
            <person name="Sondergaard T.E."/>
            <person name="Sorensen J.L."/>
            <person name="Fitzpatrick D.A."/>
            <person name="Frisvad J.C."/>
            <person name="Nielsen K.L."/>
        </authorList>
    </citation>
    <scope>NUCLEOTIDE SEQUENCE</scope>
    <source>
        <strain evidence="10">IBT 34128</strain>
    </source>
</reference>
<keyword evidence="6" id="KW-0539">Nucleus</keyword>
<protein>
    <recommendedName>
        <fullName evidence="9">C2H2-type domain-containing protein</fullName>
    </recommendedName>
</protein>
<dbReference type="Gene3D" id="3.30.160.60">
    <property type="entry name" value="Classic Zinc Finger"/>
    <property type="match status" value="1"/>
</dbReference>
<evidence type="ECO:0000256" key="8">
    <source>
        <dbReference type="SAM" id="MobiDB-lite"/>
    </source>
</evidence>
<feature type="compositionally biased region" description="Low complexity" evidence="8">
    <location>
        <begin position="395"/>
        <end position="441"/>
    </location>
</feature>
<organism evidence="10 11">
    <name type="scientific">Penicillium alfredii</name>
    <dbReference type="NCBI Taxonomy" id="1506179"/>
    <lineage>
        <taxon>Eukaryota</taxon>
        <taxon>Fungi</taxon>
        <taxon>Dikarya</taxon>
        <taxon>Ascomycota</taxon>
        <taxon>Pezizomycotina</taxon>
        <taxon>Eurotiomycetes</taxon>
        <taxon>Eurotiomycetidae</taxon>
        <taxon>Eurotiales</taxon>
        <taxon>Aspergillaceae</taxon>
        <taxon>Penicillium</taxon>
    </lineage>
</organism>
<dbReference type="GeneID" id="81399542"/>
<evidence type="ECO:0000313" key="11">
    <source>
        <dbReference type="Proteomes" id="UP001141434"/>
    </source>
</evidence>
<evidence type="ECO:0000256" key="1">
    <source>
        <dbReference type="ARBA" id="ARBA00004123"/>
    </source>
</evidence>
<dbReference type="RefSeq" id="XP_056506871.1">
    <property type="nucleotide sequence ID" value="XM_056660373.1"/>
</dbReference>
<dbReference type="GO" id="GO:0000978">
    <property type="term" value="F:RNA polymerase II cis-regulatory region sequence-specific DNA binding"/>
    <property type="evidence" value="ECO:0007669"/>
    <property type="project" value="TreeGrafter"/>
</dbReference>
<evidence type="ECO:0000256" key="2">
    <source>
        <dbReference type="ARBA" id="ARBA00022723"/>
    </source>
</evidence>
<reference evidence="10" key="1">
    <citation type="submission" date="2022-11" db="EMBL/GenBank/DDBJ databases">
        <authorList>
            <person name="Petersen C."/>
        </authorList>
    </citation>
    <scope>NUCLEOTIDE SEQUENCE</scope>
    <source>
        <strain evidence="10">IBT 34128</strain>
    </source>
</reference>
<accession>A0A9W9JTL5</accession>
<feature type="region of interest" description="Disordered" evidence="8">
    <location>
        <begin position="658"/>
        <end position="687"/>
    </location>
</feature>
<gene>
    <name evidence="10" type="ORF">NUU61_009848</name>
</gene>
<sequence length="687" mass="74706">MDPRLSTPSFHDIRQNDRHFVPAHTMPELSFASHGPLPIPSRSTMTNAPPPLPPPPRIHDLENGYDAGWHHANSGDSATILPPINPNSSLFGSRRSEAVPQSDPMALDDLEGRQSGVPGSRSPETQIKIEPPPLADEGFPNSMSVNPAGPMLTSDRNFSLQSVKESSNAYDQHLLSKIGKPLSPRGSVSMGTDNRGSISALTVPSRGSSNLPSPGPSEGSTLDVKWYSSPQSGGVSPRSKIGWRDSADGRSPSVESIAPSAALDFDHPGYVRDMGRRRYRRTTPQREDSISLPSRSNRGSYDQGVFSDIEGEFSTDEPAPPRQFILREPTPPYLDSSKQGMKRRASSPPREPMGDDRHTLHVATSNGDLSQRRTSGQPFSNSLSVANTYAPSQRTLSATSSLSIRTSGSYSSTLSIGGSSMTSLSPYDRPSPGGLSPSSDLDTFHEKSILNPSSPAALVQPITVRNPQGSNSLEPPTTDATGKVSMPAALDVPKPAPKIGGLFICDCCPKKPKKFDNPDDLRSHEMEKQYSCQYCNNRFKNKNEAERHQNSLHLRRHSWSCAALPGFQAAFHASGAANCQTNAGPSHDTCGYCGEEFANFPQPDWDRRFEHLTTVHKFGECNNAKKFFRADHFRQHLKHSHAGTSGKWTNILENACMKEEQPPEPRDKSASASMVASNSIGQVLDEQ</sequence>
<keyword evidence="11" id="KW-1185">Reference proteome</keyword>
<feature type="compositionally biased region" description="Polar residues" evidence="8">
    <location>
        <begin position="189"/>
        <end position="212"/>
    </location>
</feature>
<dbReference type="GO" id="GO:0005634">
    <property type="term" value="C:nucleus"/>
    <property type="evidence" value="ECO:0007669"/>
    <property type="project" value="UniProtKB-SubCell"/>
</dbReference>
<dbReference type="InterPro" id="IPR036236">
    <property type="entry name" value="Znf_C2H2_sf"/>
</dbReference>
<feature type="region of interest" description="Disordered" evidence="8">
    <location>
        <begin position="31"/>
        <end position="153"/>
    </location>
</feature>
<dbReference type="PANTHER" id="PTHR24388:SF54">
    <property type="entry name" value="PROTEIN ESCARGOT"/>
    <property type="match status" value="1"/>
</dbReference>
<dbReference type="InterPro" id="IPR013087">
    <property type="entry name" value="Znf_C2H2_type"/>
</dbReference>
<comment type="caution">
    <text evidence="10">The sequence shown here is derived from an EMBL/GenBank/DDBJ whole genome shotgun (WGS) entry which is preliminary data.</text>
</comment>
<keyword evidence="2" id="KW-0479">Metal-binding</keyword>
<proteinExistence type="predicted"/>
<dbReference type="GO" id="GO:0008270">
    <property type="term" value="F:zinc ion binding"/>
    <property type="evidence" value="ECO:0007669"/>
    <property type="project" value="UniProtKB-KW"/>
</dbReference>
<feature type="compositionally biased region" description="Polar residues" evidence="8">
    <location>
        <begin position="362"/>
        <end position="394"/>
    </location>
</feature>
<keyword evidence="3" id="KW-0677">Repeat</keyword>
<dbReference type="InterPro" id="IPR057026">
    <property type="entry name" value="Znf-C2H2_ascomycetes"/>
</dbReference>
<feature type="compositionally biased region" description="Basic and acidic residues" evidence="8">
    <location>
        <begin position="264"/>
        <end position="276"/>
    </location>
</feature>
<feature type="region of interest" description="Disordered" evidence="8">
    <location>
        <begin position="175"/>
        <end position="447"/>
    </location>
</feature>
<evidence type="ECO:0000256" key="4">
    <source>
        <dbReference type="ARBA" id="ARBA00022771"/>
    </source>
</evidence>
<keyword evidence="4 7" id="KW-0863">Zinc-finger</keyword>
<evidence type="ECO:0000256" key="3">
    <source>
        <dbReference type="ARBA" id="ARBA00022737"/>
    </source>
</evidence>
<feature type="compositionally biased region" description="Polar residues" evidence="8">
    <location>
        <begin position="670"/>
        <end position="681"/>
    </location>
</feature>
<evidence type="ECO:0000256" key="5">
    <source>
        <dbReference type="ARBA" id="ARBA00022833"/>
    </source>
</evidence>
<evidence type="ECO:0000313" key="10">
    <source>
        <dbReference type="EMBL" id="KAJ5081584.1"/>
    </source>
</evidence>
<comment type="subcellular location">
    <subcellularLocation>
        <location evidence="1">Nucleus</location>
    </subcellularLocation>
</comment>
<dbReference type="AlphaFoldDB" id="A0A9W9JTL5"/>
<dbReference type="EMBL" id="JAPMSZ010000012">
    <property type="protein sequence ID" value="KAJ5081584.1"/>
    <property type="molecule type" value="Genomic_DNA"/>
</dbReference>
<evidence type="ECO:0000256" key="6">
    <source>
        <dbReference type="ARBA" id="ARBA00023242"/>
    </source>
</evidence>
<dbReference type="Proteomes" id="UP001141434">
    <property type="component" value="Unassembled WGS sequence"/>
</dbReference>
<dbReference type="SMART" id="SM00355">
    <property type="entry name" value="ZnF_C2H2"/>
    <property type="match status" value="3"/>
</dbReference>
<dbReference type="OrthoDB" id="3524154at2759"/>
<feature type="domain" description="C2H2-type" evidence="9">
    <location>
        <begin position="530"/>
        <end position="558"/>
    </location>
</feature>